<sequence>MSVKTLADLGKDKPIIAALLIVTMMSAYGYYQYTISDPCVVGTAASGK</sequence>
<evidence type="ECO:0000313" key="3">
    <source>
        <dbReference type="Proteomes" id="UP001247805"/>
    </source>
</evidence>
<name>A0ABU3SY29_9ALTE</name>
<keyword evidence="1" id="KW-0812">Transmembrane</keyword>
<reference evidence="2 3" key="1">
    <citation type="submission" date="2023-10" db="EMBL/GenBank/DDBJ databases">
        <title>Glaciecola aquimarina strain GGW-M5 nov., isolated from a coastal seawater.</title>
        <authorList>
            <person name="Bayburt H."/>
            <person name="Kim J.M."/>
            <person name="Choi B.J."/>
            <person name="Jeon C.O."/>
        </authorList>
    </citation>
    <scope>NUCLEOTIDE SEQUENCE [LARGE SCALE GENOMIC DNA]</scope>
    <source>
        <strain evidence="2 3">KCTC 32108</strain>
    </source>
</reference>
<accession>A0ABU3SY29</accession>
<dbReference type="RefSeq" id="WP_316026473.1">
    <property type="nucleotide sequence ID" value="NZ_JAWDIO010000002.1"/>
</dbReference>
<feature type="transmembrane region" description="Helical" evidence="1">
    <location>
        <begin position="12"/>
        <end position="31"/>
    </location>
</feature>
<gene>
    <name evidence="2" type="ORF">RS130_14180</name>
</gene>
<organism evidence="2 3">
    <name type="scientific">Paraglaciecola aquimarina</name>
    <dbReference type="NCBI Taxonomy" id="1235557"/>
    <lineage>
        <taxon>Bacteria</taxon>
        <taxon>Pseudomonadati</taxon>
        <taxon>Pseudomonadota</taxon>
        <taxon>Gammaproteobacteria</taxon>
        <taxon>Alteromonadales</taxon>
        <taxon>Alteromonadaceae</taxon>
        <taxon>Paraglaciecola</taxon>
    </lineage>
</organism>
<evidence type="ECO:0000313" key="2">
    <source>
        <dbReference type="EMBL" id="MDU0354903.1"/>
    </source>
</evidence>
<keyword evidence="1" id="KW-1133">Transmembrane helix</keyword>
<protein>
    <submittedName>
        <fullName evidence="2">Uncharacterized protein</fullName>
    </submittedName>
</protein>
<keyword evidence="3" id="KW-1185">Reference proteome</keyword>
<proteinExistence type="predicted"/>
<dbReference type="EMBL" id="JAWDIO010000002">
    <property type="protein sequence ID" value="MDU0354903.1"/>
    <property type="molecule type" value="Genomic_DNA"/>
</dbReference>
<dbReference type="Proteomes" id="UP001247805">
    <property type="component" value="Unassembled WGS sequence"/>
</dbReference>
<keyword evidence="1" id="KW-0472">Membrane</keyword>
<evidence type="ECO:0000256" key="1">
    <source>
        <dbReference type="SAM" id="Phobius"/>
    </source>
</evidence>
<comment type="caution">
    <text evidence="2">The sequence shown here is derived from an EMBL/GenBank/DDBJ whole genome shotgun (WGS) entry which is preliminary data.</text>
</comment>